<dbReference type="RefSeq" id="WP_155468539.1">
    <property type="nucleotide sequence ID" value="NZ_BMKG01000006.1"/>
</dbReference>
<organism evidence="1 2">
    <name type="scientific">Pseudoduganella buxea</name>
    <dbReference type="NCBI Taxonomy" id="1949069"/>
    <lineage>
        <taxon>Bacteria</taxon>
        <taxon>Pseudomonadati</taxon>
        <taxon>Pseudomonadota</taxon>
        <taxon>Betaproteobacteria</taxon>
        <taxon>Burkholderiales</taxon>
        <taxon>Oxalobacteraceae</taxon>
        <taxon>Telluria group</taxon>
        <taxon>Pseudoduganella</taxon>
    </lineage>
</organism>
<dbReference type="EMBL" id="WNKZ01000001">
    <property type="protein sequence ID" value="MTV51178.1"/>
    <property type="molecule type" value="Genomic_DNA"/>
</dbReference>
<proteinExistence type="predicted"/>
<evidence type="ECO:0000313" key="2">
    <source>
        <dbReference type="Proteomes" id="UP000430634"/>
    </source>
</evidence>
<sequence length="113" mass="12738">MGHWINGELSTNSGDNFVDIAPTSLPGKGSKPGQQGKIAEISQFFYFKINHLKNPPESDHFQRVFKLAVHKYLCSKRISRDLRRFSQGDETFHTAFQIGKPAIVQMKVATVFA</sequence>
<dbReference type="Proteomes" id="UP000430634">
    <property type="component" value="Unassembled WGS sequence"/>
</dbReference>
<name>A0A6I3SQ42_9BURK</name>
<accession>A0A6I3SQ42</accession>
<reference evidence="1 2" key="1">
    <citation type="submission" date="2019-11" db="EMBL/GenBank/DDBJ databases">
        <title>Type strains purchased from KCTC, JCM and DSMZ.</title>
        <authorList>
            <person name="Lu H."/>
        </authorList>
    </citation>
    <scope>NUCLEOTIDE SEQUENCE [LARGE SCALE GENOMIC DNA]</scope>
    <source>
        <strain evidence="1 2">KCTC 52429</strain>
    </source>
</reference>
<comment type="caution">
    <text evidence="1">The sequence shown here is derived from an EMBL/GenBank/DDBJ whole genome shotgun (WGS) entry which is preliminary data.</text>
</comment>
<dbReference type="OrthoDB" id="8759897at2"/>
<gene>
    <name evidence="1" type="ORF">GM672_00380</name>
</gene>
<protein>
    <submittedName>
        <fullName evidence="1">Uncharacterized protein</fullName>
    </submittedName>
</protein>
<evidence type="ECO:0000313" key="1">
    <source>
        <dbReference type="EMBL" id="MTV51178.1"/>
    </source>
</evidence>
<dbReference type="AlphaFoldDB" id="A0A6I3SQ42"/>